<feature type="chain" id="PRO_5012028804" evidence="1">
    <location>
        <begin position="28"/>
        <end position="303"/>
    </location>
</feature>
<keyword evidence="1" id="KW-0732">Signal</keyword>
<keyword evidence="3" id="KW-1185">Reference proteome</keyword>
<comment type="caution">
    <text evidence="2">The sequence shown here is derived from an EMBL/GenBank/DDBJ whole genome shotgun (WGS) entry which is preliminary data.</text>
</comment>
<dbReference type="InterPro" id="IPR052965">
    <property type="entry name" value="Pigment-catalase-like"/>
</dbReference>
<gene>
    <name evidence="2" type="ORF">COLO4_23382</name>
</gene>
<proteinExistence type="predicted"/>
<organism evidence="2 3">
    <name type="scientific">Corchorus olitorius</name>
    <dbReference type="NCBI Taxonomy" id="93759"/>
    <lineage>
        <taxon>Eukaryota</taxon>
        <taxon>Viridiplantae</taxon>
        <taxon>Streptophyta</taxon>
        <taxon>Embryophyta</taxon>
        <taxon>Tracheophyta</taxon>
        <taxon>Spermatophyta</taxon>
        <taxon>Magnoliopsida</taxon>
        <taxon>eudicotyledons</taxon>
        <taxon>Gunneridae</taxon>
        <taxon>Pentapetalae</taxon>
        <taxon>rosids</taxon>
        <taxon>malvids</taxon>
        <taxon>Malvales</taxon>
        <taxon>Malvaceae</taxon>
        <taxon>Grewioideae</taxon>
        <taxon>Apeibeae</taxon>
        <taxon>Corchorus</taxon>
    </lineage>
</organism>
<evidence type="ECO:0000313" key="3">
    <source>
        <dbReference type="Proteomes" id="UP000187203"/>
    </source>
</evidence>
<dbReference type="AlphaFoldDB" id="A0A1R3IHB8"/>
<feature type="signal peptide" evidence="1">
    <location>
        <begin position="1"/>
        <end position="27"/>
    </location>
</feature>
<evidence type="ECO:0000256" key="1">
    <source>
        <dbReference type="SAM" id="SignalP"/>
    </source>
</evidence>
<dbReference type="PANTHER" id="PTHR31694:SF17">
    <property type="entry name" value="DESICCATION-RELATED PROTEIN PCC13-62-LIKE"/>
    <property type="match status" value="1"/>
</dbReference>
<reference evidence="3" key="1">
    <citation type="submission" date="2013-09" db="EMBL/GenBank/DDBJ databases">
        <title>Corchorus olitorius genome sequencing.</title>
        <authorList>
            <person name="Alam M."/>
            <person name="Haque M.S."/>
            <person name="Islam M.S."/>
            <person name="Emdad E.M."/>
            <person name="Islam M.M."/>
            <person name="Ahmed B."/>
            <person name="Halim A."/>
            <person name="Hossen Q.M.M."/>
            <person name="Hossain M.Z."/>
            <person name="Ahmed R."/>
            <person name="Khan M.M."/>
            <person name="Islam R."/>
            <person name="Rashid M.M."/>
            <person name="Khan S.A."/>
            <person name="Rahman M.S."/>
            <person name="Alam M."/>
            <person name="Yahiya A.S."/>
            <person name="Khan M.S."/>
            <person name="Azam M.S."/>
            <person name="Haque T."/>
            <person name="Lashkar M.Z.H."/>
            <person name="Akhand A.I."/>
            <person name="Morshed G."/>
            <person name="Roy S."/>
            <person name="Uddin K.S."/>
            <person name="Rabeya T."/>
            <person name="Hossain A.S."/>
            <person name="Chowdhury A."/>
            <person name="Snigdha A.R."/>
            <person name="Mortoza M.S."/>
            <person name="Matin S.A."/>
            <person name="Hoque S.M.E."/>
            <person name="Islam M.K."/>
            <person name="Roy D.K."/>
            <person name="Haider R."/>
            <person name="Moosa M.M."/>
            <person name="Elias S.M."/>
            <person name="Hasan A.M."/>
            <person name="Jahan S."/>
            <person name="Shafiuddin M."/>
            <person name="Mahmood N."/>
            <person name="Shommy N.S."/>
        </authorList>
    </citation>
    <scope>NUCLEOTIDE SEQUENCE [LARGE SCALE GENOMIC DNA]</scope>
    <source>
        <strain evidence="3">cv. O-4</strain>
    </source>
</reference>
<evidence type="ECO:0000313" key="2">
    <source>
        <dbReference type="EMBL" id="OMO81901.1"/>
    </source>
</evidence>
<accession>A0A1R3IHB8</accession>
<dbReference type="STRING" id="93759.A0A1R3IHB8"/>
<sequence length="303" mass="33562">MASRSCLYTFIDLLLLVQFLSIRSVKGNDLPPPHECIQVLGTGAELIQFSLNLFYLETSLFLYASTGKGIDAVAPNLVQGPLPIGVRIANLDNITRKIIEEFGLQGVGIVRAILNTKLVDPIKMPRVNLSVEEMEHFVHLAFNVTVLTPPFNAYANTLNFLPAAASITSLIRQYYVRILPHLADNNVLQVLATSILGTVSARFGVFRTLLYQIADVTVSPYPFNVTTLVDGIAQLMNRHGLCGVKDEGLIVALEVGAEKRSRINLIPGDVNSLAFSRTQVEILKDCLWNWQRNLACWIVSSWR</sequence>
<dbReference type="PANTHER" id="PTHR31694">
    <property type="entry name" value="DESICCATION-LIKE PROTEIN"/>
    <property type="match status" value="1"/>
</dbReference>
<dbReference type="Proteomes" id="UP000187203">
    <property type="component" value="Unassembled WGS sequence"/>
</dbReference>
<dbReference type="Pfam" id="PF13668">
    <property type="entry name" value="Ferritin_2"/>
    <property type="match status" value="1"/>
</dbReference>
<dbReference type="OrthoDB" id="1001765at2759"/>
<protein>
    <submittedName>
        <fullName evidence="2">Uncharacterized protein</fullName>
    </submittedName>
</protein>
<name>A0A1R3IHB8_9ROSI</name>
<dbReference type="EMBL" id="AWUE01018188">
    <property type="protein sequence ID" value="OMO81901.1"/>
    <property type="molecule type" value="Genomic_DNA"/>
</dbReference>